<evidence type="ECO:0000313" key="2">
    <source>
        <dbReference type="Proteomes" id="UP000781958"/>
    </source>
</evidence>
<dbReference type="Proteomes" id="UP000781958">
    <property type="component" value="Unassembled WGS sequence"/>
</dbReference>
<evidence type="ECO:0000313" key="1">
    <source>
        <dbReference type="EMBL" id="MBP2295070.1"/>
    </source>
</evidence>
<comment type="caution">
    <text evidence="1">The sequence shown here is derived from an EMBL/GenBank/DDBJ whole genome shotgun (WGS) entry which is preliminary data.</text>
</comment>
<reference evidence="1 2" key="1">
    <citation type="submission" date="2021-03" db="EMBL/GenBank/DDBJ databases">
        <title>Genomic Encyclopedia of Type Strains, Phase III (KMG-III): the genomes of soil and plant-associated and newly described type strains.</title>
        <authorList>
            <person name="Whitman W."/>
        </authorList>
    </citation>
    <scope>NUCLEOTIDE SEQUENCE [LARGE SCALE GENOMIC DNA]</scope>
    <source>
        <strain evidence="1 2">IMMIB AFH-6</strain>
    </source>
</reference>
<proteinExistence type="predicted"/>
<protein>
    <submittedName>
        <fullName evidence="1">Uncharacterized protein</fullName>
    </submittedName>
</protein>
<accession>A0ABS4SR94</accession>
<gene>
    <name evidence="1" type="ORF">J2851_004873</name>
</gene>
<keyword evidence="2" id="KW-1185">Reference proteome</keyword>
<organism evidence="1 2">
    <name type="scientific">Azospirillum rugosum</name>
    <dbReference type="NCBI Taxonomy" id="416170"/>
    <lineage>
        <taxon>Bacteria</taxon>
        <taxon>Pseudomonadati</taxon>
        <taxon>Pseudomonadota</taxon>
        <taxon>Alphaproteobacteria</taxon>
        <taxon>Rhodospirillales</taxon>
        <taxon>Azospirillaceae</taxon>
        <taxon>Azospirillum</taxon>
    </lineage>
</organism>
<name>A0ABS4SR94_9PROT</name>
<dbReference type="EMBL" id="JAGINP010000019">
    <property type="protein sequence ID" value="MBP2295070.1"/>
    <property type="molecule type" value="Genomic_DNA"/>
</dbReference>
<dbReference type="RefSeq" id="WP_281416084.1">
    <property type="nucleotide sequence ID" value="NZ_JAGINP010000019.1"/>
</dbReference>
<sequence length="42" mass="4590">MLSNVKFRAKILPASTVMLIGMALKSNVALYDSAKDEEFSEA</sequence>